<protein>
    <submittedName>
        <fullName evidence="1">Uncharacterized protein</fullName>
    </submittedName>
</protein>
<gene>
    <name evidence="1" type="ORF">RRG08_006162</name>
</gene>
<comment type="caution">
    <text evidence="1">The sequence shown here is derived from an EMBL/GenBank/DDBJ whole genome shotgun (WGS) entry which is preliminary data.</text>
</comment>
<accession>A0AAE1AXF8</accession>
<name>A0AAE1AXF8_9GAST</name>
<dbReference type="Proteomes" id="UP001283361">
    <property type="component" value="Unassembled WGS sequence"/>
</dbReference>
<dbReference type="EMBL" id="JAWDGP010000970">
    <property type="protein sequence ID" value="KAK3795878.1"/>
    <property type="molecule type" value="Genomic_DNA"/>
</dbReference>
<evidence type="ECO:0000313" key="2">
    <source>
        <dbReference type="Proteomes" id="UP001283361"/>
    </source>
</evidence>
<organism evidence="1 2">
    <name type="scientific">Elysia crispata</name>
    <name type="common">lettuce slug</name>
    <dbReference type="NCBI Taxonomy" id="231223"/>
    <lineage>
        <taxon>Eukaryota</taxon>
        <taxon>Metazoa</taxon>
        <taxon>Spiralia</taxon>
        <taxon>Lophotrochozoa</taxon>
        <taxon>Mollusca</taxon>
        <taxon>Gastropoda</taxon>
        <taxon>Heterobranchia</taxon>
        <taxon>Euthyneura</taxon>
        <taxon>Panpulmonata</taxon>
        <taxon>Sacoglossa</taxon>
        <taxon>Placobranchoidea</taxon>
        <taxon>Plakobranchidae</taxon>
        <taxon>Elysia</taxon>
    </lineage>
</organism>
<sequence>MNTPLRELILTRRGTWEKISCKPAHYEHPSKRTYFDEESDMGEDFIELILTRRATWEKISCKPAHYEHPSKRTYFDEESDMGEDFIELILTRRATWEKISCKPAHYEHPSKRTYFDEESDMGEDFIQCAPRNRDHYPVVCKHGYPDMNLRVNIENQRKVSEHLPDNMQEGSVCPLSPVLRFLHPLDSFVRVLKRRLSIMNSEDLFAKYTDSKSIKRC</sequence>
<reference evidence="1" key="1">
    <citation type="journal article" date="2023" name="G3 (Bethesda)">
        <title>A reference genome for the long-term kleptoplast-retaining sea slug Elysia crispata morphotype clarki.</title>
        <authorList>
            <person name="Eastman K.E."/>
            <person name="Pendleton A.L."/>
            <person name="Shaikh M.A."/>
            <person name="Suttiyut T."/>
            <person name="Ogas R."/>
            <person name="Tomko P."/>
            <person name="Gavelis G."/>
            <person name="Widhalm J.R."/>
            <person name="Wisecaver J.H."/>
        </authorList>
    </citation>
    <scope>NUCLEOTIDE SEQUENCE</scope>
    <source>
        <strain evidence="1">ECLA1</strain>
    </source>
</reference>
<proteinExistence type="predicted"/>
<evidence type="ECO:0000313" key="1">
    <source>
        <dbReference type="EMBL" id="KAK3795878.1"/>
    </source>
</evidence>
<dbReference type="AlphaFoldDB" id="A0AAE1AXF8"/>
<keyword evidence="2" id="KW-1185">Reference proteome</keyword>